<dbReference type="InterPro" id="IPR005467">
    <property type="entry name" value="His_kinase_dom"/>
</dbReference>
<name>A0A4R2B4E1_9BACI</name>
<feature type="domain" description="HAMP" evidence="15">
    <location>
        <begin position="325"/>
        <end position="377"/>
    </location>
</feature>
<feature type="transmembrane region" description="Helical" evidence="13">
    <location>
        <begin position="21"/>
        <end position="42"/>
    </location>
</feature>
<evidence type="ECO:0000256" key="3">
    <source>
        <dbReference type="ARBA" id="ARBA00012438"/>
    </source>
</evidence>
<evidence type="ECO:0000256" key="2">
    <source>
        <dbReference type="ARBA" id="ARBA00004651"/>
    </source>
</evidence>
<dbReference type="Gene3D" id="3.30.565.10">
    <property type="entry name" value="Histidine kinase-like ATPase, C-terminal domain"/>
    <property type="match status" value="1"/>
</dbReference>
<comment type="caution">
    <text evidence="16">The sequence shown here is derived from an EMBL/GenBank/DDBJ whole genome shotgun (WGS) entry which is preliminary data.</text>
</comment>
<evidence type="ECO:0000256" key="13">
    <source>
        <dbReference type="SAM" id="Phobius"/>
    </source>
</evidence>
<dbReference type="GO" id="GO:0005524">
    <property type="term" value="F:ATP binding"/>
    <property type="evidence" value="ECO:0007669"/>
    <property type="project" value="UniProtKB-KW"/>
</dbReference>
<evidence type="ECO:0000259" key="15">
    <source>
        <dbReference type="PROSITE" id="PS50885"/>
    </source>
</evidence>
<feature type="coiled-coil region" evidence="12">
    <location>
        <begin position="358"/>
        <end position="392"/>
    </location>
</feature>
<protein>
    <recommendedName>
        <fullName evidence="3">histidine kinase</fullName>
        <ecNumber evidence="3">2.7.13.3</ecNumber>
    </recommendedName>
</protein>
<dbReference type="GO" id="GO:0005886">
    <property type="term" value="C:plasma membrane"/>
    <property type="evidence" value="ECO:0007669"/>
    <property type="project" value="UniProtKB-SubCell"/>
</dbReference>
<keyword evidence="11 13" id="KW-0472">Membrane</keyword>
<keyword evidence="13" id="KW-0812">Transmembrane</keyword>
<dbReference type="CDD" id="cd18774">
    <property type="entry name" value="PDC2_HK_sensor"/>
    <property type="match status" value="1"/>
</dbReference>
<dbReference type="EMBL" id="SLVV01000012">
    <property type="protein sequence ID" value="TCN21467.1"/>
    <property type="molecule type" value="Genomic_DNA"/>
</dbReference>
<dbReference type="PANTHER" id="PTHR34220:SF7">
    <property type="entry name" value="SENSOR HISTIDINE KINASE YPDA"/>
    <property type="match status" value="1"/>
</dbReference>
<gene>
    <name evidence="16" type="ORF">EV146_112150</name>
</gene>
<accession>A0A4R2B4E1</accession>
<evidence type="ECO:0000313" key="17">
    <source>
        <dbReference type="Proteomes" id="UP000295689"/>
    </source>
</evidence>
<evidence type="ECO:0000256" key="7">
    <source>
        <dbReference type="ARBA" id="ARBA00022741"/>
    </source>
</evidence>
<sequence length="597" mass="68534">MSKYKIGRLIRKYFLFSFRSTIISLFLPVMIFFIAITGFLSYRVAVTQLEENAFKNIEDTVFQTKGYLENRLSDVFEQLVAFSNDPRTLSIINSEQFEADPEDYIEMNSFLKTIHLNYNSIIESIYVDMNHGAFTLYQSQYPTKIKEFPYKEYEDLYKGNDEGFYWHNVHKDDIFKSESKVVSVFKLVGNQASDASGVLLFNLRNDFFEKVLNKSLIGEHGYIALVSPDGTLNSKDMADEYLLSEENLRYLKDLQEDSGRYEFQSDDGRKMMVIYETIGINKWKVAAVFSTDAITEKADYIKYITLIVILVLVGIAILIANFFARYISSPVSTLVEQSKSINENNLTMNYNHNGPREIKILNNAMEDLLTRVNHLLDQIKLEQEEKRQLEFAILHSQINPHFLYNTLYSIKGLCDMGLNGEASSMITALSNFFRISISKGKEIISLEEEITHIRNYLVIQEMRYGDDFSYQIEMDEKILNWEIVKLTLQPLIENAIYHGVKLKREKGIIAVKGYEKGETIVLEVMDNGGGISKERLAEIRAELEKTSEHSSTIGIGLKSVHERIRMHFGSPYGLVLESEEGKGTKNTVIIPKTRGGV</sequence>
<keyword evidence="10" id="KW-0902">Two-component regulatory system</keyword>
<evidence type="ECO:0000313" key="16">
    <source>
        <dbReference type="EMBL" id="TCN21467.1"/>
    </source>
</evidence>
<keyword evidence="12" id="KW-0175">Coiled coil</keyword>
<dbReference type="SMART" id="SM00387">
    <property type="entry name" value="HATPase_c"/>
    <property type="match status" value="1"/>
</dbReference>
<dbReference type="InterPro" id="IPR003660">
    <property type="entry name" value="HAMP_dom"/>
</dbReference>
<comment type="subcellular location">
    <subcellularLocation>
        <location evidence="2">Cell membrane</location>
        <topology evidence="2">Multi-pass membrane protein</topology>
    </subcellularLocation>
</comment>
<reference evidence="16 17" key="1">
    <citation type="journal article" date="2015" name="Stand. Genomic Sci.">
        <title>Genomic Encyclopedia of Bacterial and Archaeal Type Strains, Phase III: the genomes of soil and plant-associated and newly described type strains.</title>
        <authorList>
            <person name="Whitman W.B."/>
            <person name="Woyke T."/>
            <person name="Klenk H.P."/>
            <person name="Zhou Y."/>
            <person name="Lilburn T.G."/>
            <person name="Beck B.J."/>
            <person name="De Vos P."/>
            <person name="Vandamme P."/>
            <person name="Eisen J.A."/>
            <person name="Garrity G."/>
            <person name="Hugenholtz P."/>
            <person name="Kyrpides N.C."/>
        </authorList>
    </citation>
    <scope>NUCLEOTIDE SEQUENCE [LARGE SCALE GENOMIC DNA]</scope>
    <source>
        <strain evidence="16 17">CV53</strain>
    </source>
</reference>
<keyword evidence="8 16" id="KW-0418">Kinase</keyword>
<dbReference type="EC" id="2.7.13.3" evidence="3"/>
<evidence type="ECO:0000259" key="14">
    <source>
        <dbReference type="PROSITE" id="PS50109"/>
    </source>
</evidence>
<keyword evidence="5" id="KW-0597">Phosphoprotein</keyword>
<evidence type="ECO:0000256" key="11">
    <source>
        <dbReference type="ARBA" id="ARBA00023136"/>
    </source>
</evidence>
<keyword evidence="7" id="KW-0547">Nucleotide-binding</keyword>
<dbReference type="Proteomes" id="UP000295689">
    <property type="component" value="Unassembled WGS sequence"/>
</dbReference>
<evidence type="ECO:0000256" key="6">
    <source>
        <dbReference type="ARBA" id="ARBA00022679"/>
    </source>
</evidence>
<keyword evidence="6" id="KW-0808">Transferase</keyword>
<keyword evidence="13" id="KW-1133">Transmembrane helix</keyword>
<evidence type="ECO:0000256" key="5">
    <source>
        <dbReference type="ARBA" id="ARBA00022553"/>
    </source>
</evidence>
<keyword evidence="4" id="KW-1003">Cell membrane</keyword>
<dbReference type="InterPro" id="IPR003594">
    <property type="entry name" value="HATPase_dom"/>
</dbReference>
<dbReference type="Pfam" id="PF02518">
    <property type="entry name" value="HATPase_c"/>
    <property type="match status" value="1"/>
</dbReference>
<evidence type="ECO:0000256" key="8">
    <source>
        <dbReference type="ARBA" id="ARBA00022777"/>
    </source>
</evidence>
<dbReference type="Gene3D" id="6.10.340.10">
    <property type="match status" value="1"/>
</dbReference>
<dbReference type="GO" id="GO:0000155">
    <property type="term" value="F:phosphorelay sensor kinase activity"/>
    <property type="evidence" value="ECO:0007669"/>
    <property type="project" value="InterPro"/>
</dbReference>
<dbReference type="PROSITE" id="PS50885">
    <property type="entry name" value="HAMP"/>
    <property type="match status" value="1"/>
</dbReference>
<evidence type="ECO:0000256" key="10">
    <source>
        <dbReference type="ARBA" id="ARBA00023012"/>
    </source>
</evidence>
<evidence type="ECO:0000256" key="9">
    <source>
        <dbReference type="ARBA" id="ARBA00022840"/>
    </source>
</evidence>
<dbReference type="Pfam" id="PF06580">
    <property type="entry name" value="His_kinase"/>
    <property type="match status" value="1"/>
</dbReference>
<organism evidence="16 17">
    <name type="scientific">Mesobacillus foraminis</name>
    <dbReference type="NCBI Taxonomy" id="279826"/>
    <lineage>
        <taxon>Bacteria</taxon>
        <taxon>Bacillati</taxon>
        <taxon>Bacillota</taxon>
        <taxon>Bacilli</taxon>
        <taxon>Bacillales</taxon>
        <taxon>Bacillaceae</taxon>
        <taxon>Mesobacillus</taxon>
    </lineage>
</organism>
<dbReference type="InterPro" id="IPR004358">
    <property type="entry name" value="Sig_transdc_His_kin-like_C"/>
</dbReference>
<feature type="transmembrane region" description="Helical" evidence="13">
    <location>
        <begin position="300"/>
        <end position="324"/>
    </location>
</feature>
<dbReference type="InterPro" id="IPR010559">
    <property type="entry name" value="Sig_transdc_His_kin_internal"/>
</dbReference>
<dbReference type="AlphaFoldDB" id="A0A4R2B4E1"/>
<comment type="catalytic activity">
    <reaction evidence="1">
        <text>ATP + protein L-histidine = ADP + protein N-phospho-L-histidine.</text>
        <dbReference type="EC" id="2.7.13.3"/>
    </reaction>
</comment>
<evidence type="ECO:0000256" key="4">
    <source>
        <dbReference type="ARBA" id="ARBA00022475"/>
    </source>
</evidence>
<dbReference type="PROSITE" id="PS50109">
    <property type="entry name" value="HIS_KIN"/>
    <property type="match status" value="1"/>
</dbReference>
<feature type="domain" description="Histidine kinase" evidence="14">
    <location>
        <begin position="488"/>
        <end position="594"/>
    </location>
</feature>
<dbReference type="SUPFAM" id="SSF55874">
    <property type="entry name" value="ATPase domain of HSP90 chaperone/DNA topoisomerase II/histidine kinase"/>
    <property type="match status" value="1"/>
</dbReference>
<evidence type="ECO:0000256" key="1">
    <source>
        <dbReference type="ARBA" id="ARBA00000085"/>
    </source>
</evidence>
<dbReference type="PRINTS" id="PR00344">
    <property type="entry name" value="BCTRLSENSOR"/>
</dbReference>
<dbReference type="InterPro" id="IPR036890">
    <property type="entry name" value="HATPase_C_sf"/>
</dbReference>
<keyword evidence="9" id="KW-0067">ATP-binding</keyword>
<evidence type="ECO:0000256" key="12">
    <source>
        <dbReference type="SAM" id="Coils"/>
    </source>
</evidence>
<proteinExistence type="predicted"/>
<dbReference type="RefSeq" id="WP_132010601.1">
    <property type="nucleotide sequence ID" value="NZ_JABUHM010000014.1"/>
</dbReference>
<keyword evidence="17" id="KW-1185">Reference proteome</keyword>
<dbReference type="InterPro" id="IPR050640">
    <property type="entry name" value="Bact_2-comp_sensor_kinase"/>
</dbReference>
<dbReference type="PANTHER" id="PTHR34220">
    <property type="entry name" value="SENSOR HISTIDINE KINASE YPDA"/>
    <property type="match status" value="1"/>
</dbReference>